<dbReference type="EMBL" id="JACGWN010000013">
    <property type="protein sequence ID" value="KAL0412254.1"/>
    <property type="molecule type" value="Genomic_DNA"/>
</dbReference>
<evidence type="ECO:0000256" key="4">
    <source>
        <dbReference type="ARBA" id="ARBA00047899"/>
    </source>
</evidence>
<dbReference type="Gene3D" id="1.10.510.10">
    <property type="entry name" value="Transferase(Phosphotransferase) domain 1"/>
    <property type="match status" value="1"/>
</dbReference>
<sequence length="455" mass="51241">MKKAGGSAATIDDSEVEEITSYTIVLASRYRKKHKTVDMKAIKNWARQILRGLDYLHSQIPPVIHRDLKCDNILVNGNQGEVKIGDLGLATILQQPTAKSVIGIKNPEFMAPELYEEEYNELVDIYSFGMCLSEMVTLDYPYSECKNPAQIFRKVTKSKNSFEKCLAPASQRLSAKELLRDPFLQSEHSKLPVVDLLQIPNEAPRFLSSFICGPHSMDIDHEYNQSRCPDSNSGSSCSSVLEIQRVHLNNEFRLKGKKNDDSSISLTLRIADQGGRVRNIHFLFYLDSDTALAVAAEMVEQLDLAEHDRREKSKWPNLDARSMETPVAGSPAELVVKQDDACEFHMDPRIFVPAVNGHNLSVMSKGSSAEASERDFRDLYCAECRMRGVESGSLEYPAHRDQLAENSDLVLSDQDTFSKGSPCSTLTLQRRDPEAELKLELDAIEAQYQQWFQEL</sequence>
<dbReference type="AlphaFoldDB" id="A0AAW2U551"/>
<dbReference type="PANTHER" id="PTHR13902">
    <property type="entry name" value="SERINE/THREONINE-PROTEIN KINASE WNK WITH NO LYSINE -RELATED"/>
    <property type="match status" value="1"/>
</dbReference>
<gene>
    <name evidence="7" type="ORF">Slati_3815100</name>
</gene>
<feature type="domain" description="Protein kinase" evidence="6">
    <location>
        <begin position="1"/>
        <end position="206"/>
    </location>
</feature>
<comment type="catalytic activity">
    <reaction evidence="4">
        <text>L-threonyl-[protein] + ATP = O-phospho-L-threonyl-[protein] + ADP + H(+)</text>
        <dbReference type="Rhea" id="RHEA:46608"/>
        <dbReference type="Rhea" id="RHEA-COMP:11060"/>
        <dbReference type="Rhea" id="RHEA-COMP:11605"/>
        <dbReference type="ChEBI" id="CHEBI:15378"/>
        <dbReference type="ChEBI" id="CHEBI:30013"/>
        <dbReference type="ChEBI" id="CHEBI:30616"/>
        <dbReference type="ChEBI" id="CHEBI:61977"/>
        <dbReference type="ChEBI" id="CHEBI:456216"/>
        <dbReference type="EC" id="2.7.11.1"/>
    </reaction>
</comment>
<name>A0AAW2U551_9LAMI</name>
<dbReference type="InterPro" id="IPR008271">
    <property type="entry name" value="Ser/Thr_kinase_AS"/>
</dbReference>
<protein>
    <recommendedName>
        <fullName evidence="1">non-specific serine/threonine protein kinase</fullName>
        <ecNumber evidence="1">2.7.11.1</ecNumber>
    </recommendedName>
</protein>
<dbReference type="SMART" id="SM00220">
    <property type="entry name" value="S_TKc"/>
    <property type="match status" value="1"/>
</dbReference>
<dbReference type="GO" id="GO:0005524">
    <property type="term" value="F:ATP binding"/>
    <property type="evidence" value="ECO:0007669"/>
    <property type="project" value="InterPro"/>
</dbReference>
<evidence type="ECO:0000256" key="3">
    <source>
        <dbReference type="ARBA" id="ARBA00022777"/>
    </source>
</evidence>
<evidence type="ECO:0000256" key="5">
    <source>
        <dbReference type="ARBA" id="ARBA00048679"/>
    </source>
</evidence>
<dbReference type="InterPro" id="IPR011009">
    <property type="entry name" value="Kinase-like_dom_sf"/>
</dbReference>
<keyword evidence="3 7" id="KW-0808">Transferase</keyword>
<dbReference type="PROSITE" id="PS00108">
    <property type="entry name" value="PROTEIN_KINASE_ST"/>
    <property type="match status" value="1"/>
</dbReference>
<proteinExistence type="predicted"/>
<comment type="catalytic activity">
    <reaction evidence="5">
        <text>L-seryl-[protein] + ATP = O-phospho-L-seryl-[protein] + ADP + H(+)</text>
        <dbReference type="Rhea" id="RHEA:17989"/>
        <dbReference type="Rhea" id="RHEA-COMP:9863"/>
        <dbReference type="Rhea" id="RHEA-COMP:11604"/>
        <dbReference type="ChEBI" id="CHEBI:15378"/>
        <dbReference type="ChEBI" id="CHEBI:29999"/>
        <dbReference type="ChEBI" id="CHEBI:30616"/>
        <dbReference type="ChEBI" id="CHEBI:83421"/>
        <dbReference type="ChEBI" id="CHEBI:456216"/>
        <dbReference type="EC" id="2.7.11.1"/>
    </reaction>
</comment>
<dbReference type="InterPro" id="IPR050588">
    <property type="entry name" value="WNK_Ser-Thr_kinase"/>
</dbReference>
<organism evidence="7">
    <name type="scientific">Sesamum latifolium</name>
    <dbReference type="NCBI Taxonomy" id="2727402"/>
    <lineage>
        <taxon>Eukaryota</taxon>
        <taxon>Viridiplantae</taxon>
        <taxon>Streptophyta</taxon>
        <taxon>Embryophyta</taxon>
        <taxon>Tracheophyta</taxon>
        <taxon>Spermatophyta</taxon>
        <taxon>Magnoliopsida</taxon>
        <taxon>eudicotyledons</taxon>
        <taxon>Gunneridae</taxon>
        <taxon>Pentapetalae</taxon>
        <taxon>asterids</taxon>
        <taxon>lamiids</taxon>
        <taxon>Lamiales</taxon>
        <taxon>Pedaliaceae</taxon>
        <taxon>Sesamum</taxon>
    </lineage>
</organism>
<comment type="caution">
    <text evidence="7">The sequence shown here is derived from an EMBL/GenBank/DDBJ whole genome shotgun (WGS) entry which is preliminary data.</text>
</comment>
<keyword evidence="2" id="KW-0723">Serine/threonine-protein kinase</keyword>
<evidence type="ECO:0000259" key="6">
    <source>
        <dbReference type="PROSITE" id="PS50011"/>
    </source>
</evidence>
<evidence type="ECO:0000256" key="1">
    <source>
        <dbReference type="ARBA" id="ARBA00012513"/>
    </source>
</evidence>
<evidence type="ECO:0000256" key="2">
    <source>
        <dbReference type="ARBA" id="ARBA00022527"/>
    </source>
</evidence>
<dbReference type="GO" id="GO:0004674">
    <property type="term" value="F:protein serine/threonine kinase activity"/>
    <property type="evidence" value="ECO:0007669"/>
    <property type="project" value="UniProtKB-KW"/>
</dbReference>
<dbReference type="EC" id="2.7.11.1" evidence="1"/>
<dbReference type="InterPro" id="IPR000719">
    <property type="entry name" value="Prot_kinase_dom"/>
</dbReference>
<keyword evidence="3 7" id="KW-0418">Kinase</keyword>
<dbReference type="PROSITE" id="PS50011">
    <property type="entry name" value="PROTEIN_KINASE_DOM"/>
    <property type="match status" value="1"/>
</dbReference>
<reference evidence="7" key="1">
    <citation type="submission" date="2020-06" db="EMBL/GenBank/DDBJ databases">
        <authorList>
            <person name="Li T."/>
            <person name="Hu X."/>
            <person name="Zhang T."/>
            <person name="Song X."/>
            <person name="Zhang H."/>
            <person name="Dai N."/>
            <person name="Sheng W."/>
            <person name="Hou X."/>
            <person name="Wei L."/>
        </authorList>
    </citation>
    <scope>NUCLEOTIDE SEQUENCE</scope>
    <source>
        <strain evidence="7">KEN1</strain>
        <tissue evidence="7">Leaf</tissue>
    </source>
</reference>
<accession>A0AAW2U551</accession>
<dbReference type="Pfam" id="PF00069">
    <property type="entry name" value="Pkinase"/>
    <property type="match status" value="1"/>
</dbReference>
<evidence type="ECO:0000313" key="7">
    <source>
        <dbReference type="EMBL" id="KAL0412254.1"/>
    </source>
</evidence>
<dbReference type="SUPFAM" id="SSF56112">
    <property type="entry name" value="Protein kinase-like (PK-like)"/>
    <property type="match status" value="1"/>
</dbReference>
<reference evidence="7" key="2">
    <citation type="journal article" date="2024" name="Plant">
        <title>Genomic evolution and insights into agronomic trait innovations of Sesamum species.</title>
        <authorList>
            <person name="Miao H."/>
            <person name="Wang L."/>
            <person name="Qu L."/>
            <person name="Liu H."/>
            <person name="Sun Y."/>
            <person name="Le M."/>
            <person name="Wang Q."/>
            <person name="Wei S."/>
            <person name="Zheng Y."/>
            <person name="Lin W."/>
            <person name="Duan Y."/>
            <person name="Cao H."/>
            <person name="Xiong S."/>
            <person name="Wang X."/>
            <person name="Wei L."/>
            <person name="Li C."/>
            <person name="Ma Q."/>
            <person name="Ju M."/>
            <person name="Zhao R."/>
            <person name="Li G."/>
            <person name="Mu C."/>
            <person name="Tian Q."/>
            <person name="Mei H."/>
            <person name="Zhang T."/>
            <person name="Gao T."/>
            <person name="Zhang H."/>
        </authorList>
    </citation>
    <scope>NUCLEOTIDE SEQUENCE</scope>
    <source>
        <strain evidence="7">KEN1</strain>
    </source>
</reference>